<dbReference type="AlphaFoldDB" id="A0A7U3YFI4"/>
<sequence length="36" mass="4565">MMIKNEKDIIQLIKEDEWMMNIYQKNYGVMSRKWTR</sequence>
<accession>A0A7U3YFI4</accession>
<organism evidence="1">
    <name type="scientific">Geobacillus sp. (strain Y4.1MC1)</name>
    <dbReference type="NCBI Taxonomy" id="581103"/>
    <lineage>
        <taxon>Bacteria</taxon>
        <taxon>Bacillati</taxon>
        <taxon>Bacillota</taxon>
        <taxon>Bacilli</taxon>
        <taxon>Bacillales</taxon>
        <taxon>Anoxybacillaceae</taxon>
        <taxon>Geobacillus</taxon>
    </lineage>
</organism>
<proteinExistence type="predicted"/>
<dbReference type="EMBL" id="CP002293">
    <property type="protein sequence ID" value="ADP74666.1"/>
    <property type="molecule type" value="Genomic_DNA"/>
</dbReference>
<evidence type="ECO:0000313" key="1">
    <source>
        <dbReference type="EMBL" id="ADP74666.1"/>
    </source>
</evidence>
<gene>
    <name evidence="1" type="ORF">GY4MC1_1909</name>
</gene>
<name>A0A7U3YFI4_GEOS0</name>
<protein>
    <submittedName>
        <fullName evidence="1">Uncharacterized protein</fullName>
    </submittedName>
</protein>
<reference evidence="1" key="1">
    <citation type="submission" date="2010-10" db="EMBL/GenBank/DDBJ databases">
        <title>Complete sequence of chromosome of Geobacillus sp. Y4.1MC1.</title>
        <authorList>
            <consortium name="US DOE Joint Genome Institute"/>
            <person name="Lucas S."/>
            <person name="Copeland A."/>
            <person name="Lapidus A."/>
            <person name="Cheng J.-F."/>
            <person name="Bruce D."/>
            <person name="Goodwin L."/>
            <person name="Pitluck S."/>
            <person name="Chertkov O."/>
            <person name="Zhang X."/>
            <person name="Detter J.C."/>
            <person name="Han C."/>
            <person name="Tapia R."/>
            <person name="Land M."/>
            <person name="Hauser L."/>
            <person name="Jeffries C."/>
            <person name="Kyrpides N."/>
            <person name="Ivanova N."/>
            <person name="Ovchinnikova G."/>
            <person name="Brumm P."/>
            <person name="Mead D."/>
            <person name="Woyke T."/>
        </authorList>
    </citation>
    <scope>NUCLEOTIDE SEQUENCE [LARGE SCALE GENOMIC DNA]</scope>
    <source>
        <strain evidence="1">Y4.1MC1</strain>
    </source>
</reference>
<dbReference type="KEGG" id="gmc:GY4MC1_1909"/>